<proteinExistence type="predicted"/>
<accession>A0ABM8XQU3</accession>
<keyword evidence="3" id="KW-1185">Reference proteome</keyword>
<protein>
    <submittedName>
        <fullName evidence="2">3-oxoadipate CoA-transferase subunit A</fullName>
        <ecNumber evidence="2">2.8.3.6</ecNumber>
    </submittedName>
</protein>
<dbReference type="Pfam" id="PF01144">
    <property type="entry name" value="CoA_trans"/>
    <property type="match status" value="1"/>
</dbReference>
<dbReference type="EC" id="2.8.3.6" evidence="2"/>
<dbReference type="Gene3D" id="3.40.1080.10">
    <property type="entry name" value="Glutaconate Coenzyme A-transferase"/>
    <property type="match status" value="1"/>
</dbReference>
<organism evidence="2 3">
    <name type="scientific">Cupriavidus pampae</name>
    <dbReference type="NCBI Taxonomy" id="659251"/>
    <lineage>
        <taxon>Bacteria</taxon>
        <taxon>Pseudomonadati</taxon>
        <taxon>Pseudomonadota</taxon>
        <taxon>Betaproteobacteria</taxon>
        <taxon>Burkholderiales</taxon>
        <taxon>Burkholderiaceae</taxon>
        <taxon>Cupriavidus</taxon>
    </lineage>
</organism>
<sequence length="226" mass="23430">MIDKIAPSLAAAVAGIGDGATVLVSGFGGSGIPDALLEALLAQGARDLVIVNNNAGNGDTGIAALIRAGRVRKVICSHPRSTNAEAFIDAYRAGKVALECVPQGTLVERLRAAGAGLGPFFTPTAYGTALAEGKESRVIDGVGYVLEQPLRGDFALIKAHRADRWGNLTYRYAGRNFGPVMCTAARHTIVQVDEVVPLGDMPPESVMTPGIFVQAVALVEGELHAA</sequence>
<dbReference type="PANTHER" id="PTHR13707">
    <property type="entry name" value="KETOACID-COENZYME A TRANSFERASE"/>
    <property type="match status" value="1"/>
</dbReference>
<comment type="caution">
    <text evidence="2">The sequence shown here is derived from an EMBL/GenBank/DDBJ whole genome shotgun (WGS) entry which is preliminary data.</text>
</comment>
<dbReference type="SMART" id="SM00882">
    <property type="entry name" value="CoA_trans"/>
    <property type="match status" value="1"/>
</dbReference>
<gene>
    <name evidence="2" type="primary">pcaI_2</name>
    <name evidence="2" type="ORF">LMG32289_05141</name>
</gene>
<dbReference type="InterPro" id="IPR004165">
    <property type="entry name" value="CoA_trans_fam_I"/>
</dbReference>
<evidence type="ECO:0000313" key="2">
    <source>
        <dbReference type="EMBL" id="CAG9182629.1"/>
    </source>
</evidence>
<evidence type="ECO:0000313" key="3">
    <source>
        <dbReference type="Proteomes" id="UP000706525"/>
    </source>
</evidence>
<dbReference type="NCBIfam" id="TIGR02429">
    <property type="entry name" value="pcaI_scoA_fam"/>
    <property type="match status" value="1"/>
</dbReference>
<dbReference type="InterPro" id="IPR037171">
    <property type="entry name" value="NagB/RpiA_transferase-like"/>
</dbReference>
<dbReference type="SUPFAM" id="SSF100950">
    <property type="entry name" value="NagB/RpiA/CoA transferase-like"/>
    <property type="match status" value="1"/>
</dbReference>
<dbReference type="EMBL" id="CAJZAG010000011">
    <property type="protein sequence ID" value="CAG9182629.1"/>
    <property type="molecule type" value="Genomic_DNA"/>
</dbReference>
<name>A0ABM8XQU3_9BURK</name>
<evidence type="ECO:0000256" key="1">
    <source>
        <dbReference type="ARBA" id="ARBA00022679"/>
    </source>
</evidence>
<dbReference type="PANTHER" id="PTHR13707:SF60">
    <property type="entry name" value="ACETATE COA-TRANSFERASE SUBUNIT ALPHA"/>
    <property type="match status" value="1"/>
</dbReference>
<dbReference type="InterPro" id="IPR012792">
    <property type="entry name" value="3-oxoacid_CoA-transf_A"/>
</dbReference>
<reference evidence="2 3" key="1">
    <citation type="submission" date="2021-08" db="EMBL/GenBank/DDBJ databases">
        <authorList>
            <person name="Peeters C."/>
        </authorList>
    </citation>
    <scope>NUCLEOTIDE SEQUENCE [LARGE SCALE GENOMIC DNA]</scope>
    <source>
        <strain evidence="2 3">LMG 32289</strain>
    </source>
</reference>
<dbReference type="RefSeq" id="WP_223993536.1">
    <property type="nucleotide sequence ID" value="NZ_CAJZAG010000011.1"/>
</dbReference>
<dbReference type="Proteomes" id="UP000706525">
    <property type="component" value="Unassembled WGS sequence"/>
</dbReference>
<keyword evidence="1 2" id="KW-0808">Transferase</keyword>
<dbReference type="GO" id="GO:0047569">
    <property type="term" value="F:3-oxoadipate CoA-transferase activity"/>
    <property type="evidence" value="ECO:0007669"/>
    <property type="project" value="UniProtKB-EC"/>
</dbReference>